<accession>X1VFG1</accession>
<comment type="caution">
    <text evidence="1">The sequence shown here is derived from an EMBL/GenBank/DDBJ whole genome shotgun (WGS) entry which is preliminary data.</text>
</comment>
<feature type="non-terminal residue" evidence="1">
    <location>
        <position position="1"/>
    </location>
</feature>
<reference evidence="1" key="1">
    <citation type="journal article" date="2014" name="Front. Microbiol.">
        <title>High frequency of phylogenetically diverse reductive dehalogenase-homologous genes in deep subseafloor sedimentary metagenomes.</title>
        <authorList>
            <person name="Kawai M."/>
            <person name="Futagami T."/>
            <person name="Toyoda A."/>
            <person name="Takaki Y."/>
            <person name="Nishi S."/>
            <person name="Hori S."/>
            <person name="Arai W."/>
            <person name="Tsubouchi T."/>
            <person name="Morono Y."/>
            <person name="Uchiyama I."/>
            <person name="Ito T."/>
            <person name="Fujiyama A."/>
            <person name="Inagaki F."/>
            <person name="Takami H."/>
        </authorList>
    </citation>
    <scope>NUCLEOTIDE SEQUENCE</scope>
    <source>
        <strain evidence="1">Expedition CK06-06</strain>
    </source>
</reference>
<proteinExistence type="predicted"/>
<dbReference type="AlphaFoldDB" id="X1VFG1"/>
<evidence type="ECO:0000313" key="1">
    <source>
        <dbReference type="EMBL" id="GAJ16722.1"/>
    </source>
</evidence>
<gene>
    <name evidence="1" type="ORF">S12H4_63229</name>
</gene>
<dbReference type="EMBL" id="BARW01042870">
    <property type="protein sequence ID" value="GAJ16722.1"/>
    <property type="molecule type" value="Genomic_DNA"/>
</dbReference>
<sequence length="35" mass="3806">SGLINFDEYGDVPGKNSLVLKVEGGEFTTFIPSKF</sequence>
<name>X1VFG1_9ZZZZ</name>
<organism evidence="1">
    <name type="scientific">marine sediment metagenome</name>
    <dbReference type="NCBI Taxonomy" id="412755"/>
    <lineage>
        <taxon>unclassified sequences</taxon>
        <taxon>metagenomes</taxon>
        <taxon>ecological metagenomes</taxon>
    </lineage>
</organism>
<protein>
    <submittedName>
        <fullName evidence="1">Uncharacterized protein</fullName>
    </submittedName>
</protein>